<protein>
    <submittedName>
        <fullName evidence="1">Uncharacterized protein</fullName>
    </submittedName>
</protein>
<reference evidence="2" key="1">
    <citation type="submission" date="2018-07" db="EMBL/GenBank/DDBJ databases">
        <title>Complete Genome Sequence of Spiroplasma phoeniceum.</title>
        <authorList>
            <person name="Davis R.E."/>
            <person name="Shao J.Y."/>
            <person name="Zhao Y."/>
            <person name="Silver A."/>
            <person name="Stump z."/>
            <person name="Gasparich G."/>
        </authorList>
    </citation>
    <scope>NUCLEOTIDE SEQUENCE [LARGE SCALE GENOMIC DNA]</scope>
    <source>
        <strain evidence="2">P40</strain>
    </source>
</reference>
<sequence length="59" mass="6880">MQVPNINSIFKNLNERIMDNSVRSDLTKLDIDIKSNYFFFPFIIKTGLVNITDKGFQPK</sequence>
<evidence type="ECO:0000313" key="1">
    <source>
        <dbReference type="EMBL" id="AXF96329.1"/>
    </source>
</evidence>
<dbReference type="RefSeq" id="WP_114564968.1">
    <property type="nucleotide sequence ID" value="NZ_CP031088.1"/>
</dbReference>
<evidence type="ECO:0000313" key="2">
    <source>
        <dbReference type="Proteomes" id="UP000253689"/>
    </source>
</evidence>
<proteinExistence type="predicted"/>
<dbReference type="KEGG" id="sphh:SDAV_001362"/>
<dbReference type="EMBL" id="CP031088">
    <property type="protein sequence ID" value="AXF96329.1"/>
    <property type="molecule type" value="Genomic_DNA"/>
</dbReference>
<gene>
    <name evidence="1" type="ORF">SDAV_001362</name>
</gene>
<name>A0A345DQ41_9MOLU</name>
<dbReference type="AlphaFoldDB" id="A0A345DQ41"/>
<accession>A0A345DQ41</accession>
<dbReference type="Proteomes" id="UP000253689">
    <property type="component" value="Chromosome"/>
</dbReference>
<keyword evidence="2" id="KW-1185">Reference proteome</keyword>
<organism evidence="1 2">
    <name type="scientific">Spiroplasma phoeniceum P40</name>
    <dbReference type="NCBI Taxonomy" id="1276259"/>
    <lineage>
        <taxon>Bacteria</taxon>
        <taxon>Bacillati</taxon>
        <taxon>Mycoplasmatota</taxon>
        <taxon>Mollicutes</taxon>
        <taxon>Entomoplasmatales</taxon>
        <taxon>Spiroplasmataceae</taxon>
        <taxon>Spiroplasma</taxon>
    </lineage>
</organism>